<protein>
    <submittedName>
        <fullName evidence="1">Uncharacterized protein</fullName>
    </submittedName>
</protein>
<proteinExistence type="predicted"/>
<keyword evidence="2" id="KW-1185">Reference proteome</keyword>
<name>A0ABW8CA91_9ACTN</name>
<organism evidence="1 2">
    <name type="scientific">Streptomyces fildesensis</name>
    <dbReference type="NCBI Taxonomy" id="375757"/>
    <lineage>
        <taxon>Bacteria</taxon>
        <taxon>Bacillati</taxon>
        <taxon>Actinomycetota</taxon>
        <taxon>Actinomycetes</taxon>
        <taxon>Kitasatosporales</taxon>
        <taxon>Streptomycetaceae</taxon>
        <taxon>Streptomyces</taxon>
    </lineage>
</organism>
<dbReference type="EMBL" id="JBITYG010000007">
    <property type="protein sequence ID" value="MFI9103358.1"/>
    <property type="molecule type" value="Genomic_DNA"/>
</dbReference>
<evidence type="ECO:0000313" key="1">
    <source>
        <dbReference type="EMBL" id="MFI9103358.1"/>
    </source>
</evidence>
<gene>
    <name evidence="1" type="ORF">ACIGXA_22830</name>
</gene>
<accession>A0ABW8CA91</accession>
<dbReference type="Proteomes" id="UP001614394">
    <property type="component" value="Unassembled WGS sequence"/>
</dbReference>
<dbReference type="RefSeq" id="WP_399652311.1">
    <property type="nucleotide sequence ID" value="NZ_JBITYG010000007.1"/>
</dbReference>
<evidence type="ECO:0000313" key="2">
    <source>
        <dbReference type="Proteomes" id="UP001614394"/>
    </source>
</evidence>
<comment type="caution">
    <text evidence="1">The sequence shown here is derived from an EMBL/GenBank/DDBJ whole genome shotgun (WGS) entry which is preliminary data.</text>
</comment>
<sequence length="225" mass="24419">MNFPLAGVSGPELAPLSETEAEALRSLHNACVHLDRERGEALSHALHLRESAAIVGDYLSGTAFPQHPRALKELSEVALAYERQAEAIVWRYASAYAVLAITVLDRLVSERPPLDADAVEELCQEPTIGRLRAALSIPSSRLIAPSDGEQQDEVPIGSHALTAVEEVRAEVLHSGEKAMDEQAVDASRLSAVRPVHVTPLGLSLSFTLPVATTASWEIYKYLKRE</sequence>
<reference evidence="1 2" key="1">
    <citation type="submission" date="2024-10" db="EMBL/GenBank/DDBJ databases">
        <title>The Natural Products Discovery Center: Release of the First 8490 Sequenced Strains for Exploring Actinobacteria Biosynthetic Diversity.</title>
        <authorList>
            <person name="Kalkreuter E."/>
            <person name="Kautsar S.A."/>
            <person name="Yang D."/>
            <person name="Bader C.D."/>
            <person name="Teijaro C.N."/>
            <person name="Fluegel L."/>
            <person name="Davis C.M."/>
            <person name="Simpson J.R."/>
            <person name="Lauterbach L."/>
            <person name="Steele A.D."/>
            <person name="Gui C."/>
            <person name="Meng S."/>
            <person name="Li G."/>
            <person name="Viehrig K."/>
            <person name="Ye F."/>
            <person name="Su P."/>
            <person name="Kiefer A.F."/>
            <person name="Nichols A."/>
            <person name="Cepeda A.J."/>
            <person name="Yan W."/>
            <person name="Fan B."/>
            <person name="Jiang Y."/>
            <person name="Adhikari A."/>
            <person name="Zheng C.-J."/>
            <person name="Schuster L."/>
            <person name="Cowan T.M."/>
            <person name="Smanski M.J."/>
            <person name="Chevrette M.G."/>
            <person name="De Carvalho L.P.S."/>
            <person name="Shen B."/>
        </authorList>
    </citation>
    <scope>NUCLEOTIDE SEQUENCE [LARGE SCALE GENOMIC DNA]</scope>
    <source>
        <strain evidence="1 2">NPDC053399</strain>
    </source>
</reference>